<dbReference type="InterPro" id="IPR016024">
    <property type="entry name" value="ARM-type_fold"/>
</dbReference>
<dbReference type="GeneID" id="94833909"/>
<dbReference type="VEuPathDB" id="TrichDB:TRFO_16811"/>
<dbReference type="Gene3D" id="1.25.10.10">
    <property type="entry name" value="Leucine-rich Repeat Variant"/>
    <property type="match status" value="1"/>
</dbReference>
<dbReference type="AlphaFoldDB" id="A0A1J4KTQ7"/>
<organism evidence="1 2">
    <name type="scientific">Tritrichomonas foetus</name>
    <dbReference type="NCBI Taxonomy" id="1144522"/>
    <lineage>
        <taxon>Eukaryota</taxon>
        <taxon>Metamonada</taxon>
        <taxon>Parabasalia</taxon>
        <taxon>Tritrichomonadida</taxon>
        <taxon>Tritrichomonadidae</taxon>
        <taxon>Tritrichomonas</taxon>
    </lineage>
</organism>
<sequence>MINEKSKKEVALLDQIEDSFNENPKNRENIYYDSCTLPLDEFNNYFNLLLANEESWAIVLDKIYYGAKKESIKVTKEQFSLLLSIAQNSRRRTMQTALSIIYCYSKYPTDYFVTICPPDFIDIIWKFLPKCLAFKILRYCVIHIPVLAAAKLTQLNILDVILNTFNQSPHTEKYLLSTKDAIRLYISLLKVPQCNEYYEQKLNIFLNELIRNPKKYKINLLIRLIDQDEKYLNDVIQNPNFFNMFPINGNPNFSLYQSDLKLRYHLINFVNYIFTVNMDLTIQFLSTPIWQYVSESFQTQIMANRTRDTKNYLLSSIFNFLYLVGESQEGKLFLFSQKVHIQMFQLLNDSSFFILNRALKILCQIGLTDSQEIIISLIQNGLIDSITVSLVSLETRSCRCVIECLTNIERIGEINENIAFVDAIFANADLVEAILALIDSPDEFISTHAAALHARIRSYENNS</sequence>
<protein>
    <submittedName>
        <fullName evidence="1">Uncharacterized protein</fullName>
    </submittedName>
</protein>
<name>A0A1J4KTQ7_9EUKA</name>
<dbReference type="SUPFAM" id="SSF48371">
    <property type="entry name" value="ARM repeat"/>
    <property type="match status" value="1"/>
</dbReference>
<gene>
    <name evidence="1" type="ORF">TRFO_16811</name>
</gene>
<evidence type="ECO:0000313" key="2">
    <source>
        <dbReference type="Proteomes" id="UP000179807"/>
    </source>
</evidence>
<reference evidence="1" key="1">
    <citation type="submission" date="2016-10" db="EMBL/GenBank/DDBJ databases">
        <authorList>
            <person name="Benchimol M."/>
            <person name="Almeida L.G."/>
            <person name="Vasconcelos A.T."/>
            <person name="Perreira-Neves A."/>
            <person name="Rosa I.A."/>
            <person name="Tasca T."/>
            <person name="Bogo M.R."/>
            <person name="de Souza W."/>
        </authorList>
    </citation>
    <scope>NUCLEOTIDE SEQUENCE [LARGE SCALE GENOMIC DNA]</scope>
    <source>
        <strain evidence="1">K</strain>
    </source>
</reference>
<dbReference type="InterPro" id="IPR011989">
    <property type="entry name" value="ARM-like"/>
</dbReference>
<evidence type="ECO:0000313" key="1">
    <source>
        <dbReference type="EMBL" id="OHT13148.1"/>
    </source>
</evidence>
<keyword evidence="2" id="KW-1185">Reference proteome</keyword>
<dbReference type="EMBL" id="MLAK01000547">
    <property type="protein sequence ID" value="OHT13148.1"/>
    <property type="molecule type" value="Genomic_DNA"/>
</dbReference>
<dbReference type="Proteomes" id="UP000179807">
    <property type="component" value="Unassembled WGS sequence"/>
</dbReference>
<comment type="caution">
    <text evidence="1">The sequence shown here is derived from an EMBL/GenBank/DDBJ whole genome shotgun (WGS) entry which is preliminary data.</text>
</comment>
<accession>A0A1J4KTQ7</accession>
<proteinExistence type="predicted"/>
<dbReference type="RefSeq" id="XP_068366284.1">
    <property type="nucleotide sequence ID" value="XM_068499205.1"/>
</dbReference>